<name>A0A6G1I5A5_9PEZI</name>
<dbReference type="Proteomes" id="UP000799640">
    <property type="component" value="Unassembled WGS sequence"/>
</dbReference>
<dbReference type="EMBL" id="ML996689">
    <property type="protein sequence ID" value="KAF2403306.1"/>
    <property type="molecule type" value="Genomic_DNA"/>
</dbReference>
<evidence type="ECO:0000313" key="2">
    <source>
        <dbReference type="EMBL" id="KAF2403306.1"/>
    </source>
</evidence>
<feature type="compositionally biased region" description="Low complexity" evidence="1">
    <location>
        <begin position="135"/>
        <end position="146"/>
    </location>
</feature>
<keyword evidence="3" id="KW-1185">Reference proteome</keyword>
<reference evidence="2" key="1">
    <citation type="journal article" date="2020" name="Stud. Mycol.">
        <title>101 Dothideomycetes genomes: a test case for predicting lifestyles and emergence of pathogens.</title>
        <authorList>
            <person name="Haridas S."/>
            <person name="Albert R."/>
            <person name="Binder M."/>
            <person name="Bloem J."/>
            <person name="Labutti K."/>
            <person name="Salamov A."/>
            <person name="Andreopoulos B."/>
            <person name="Baker S."/>
            <person name="Barry K."/>
            <person name="Bills G."/>
            <person name="Bluhm B."/>
            <person name="Cannon C."/>
            <person name="Castanera R."/>
            <person name="Culley D."/>
            <person name="Daum C."/>
            <person name="Ezra D."/>
            <person name="Gonzalez J."/>
            <person name="Henrissat B."/>
            <person name="Kuo A."/>
            <person name="Liang C."/>
            <person name="Lipzen A."/>
            <person name="Lutzoni F."/>
            <person name="Magnuson J."/>
            <person name="Mondo S."/>
            <person name="Nolan M."/>
            <person name="Ohm R."/>
            <person name="Pangilinan J."/>
            <person name="Park H.-J."/>
            <person name="Ramirez L."/>
            <person name="Alfaro M."/>
            <person name="Sun H."/>
            <person name="Tritt A."/>
            <person name="Yoshinaga Y."/>
            <person name="Zwiers L.-H."/>
            <person name="Turgeon B."/>
            <person name="Goodwin S."/>
            <person name="Spatafora J."/>
            <person name="Crous P."/>
            <person name="Grigoriev I."/>
        </authorList>
    </citation>
    <scope>NUCLEOTIDE SEQUENCE</scope>
    <source>
        <strain evidence="2">CBS 262.69</strain>
    </source>
</reference>
<protein>
    <submittedName>
        <fullName evidence="2">Uncharacterized protein</fullName>
    </submittedName>
</protein>
<dbReference type="AlphaFoldDB" id="A0A6G1I5A5"/>
<dbReference type="OrthoDB" id="3946750at2759"/>
<proteinExistence type="predicted"/>
<feature type="compositionally biased region" description="Polar residues" evidence="1">
    <location>
        <begin position="147"/>
        <end position="168"/>
    </location>
</feature>
<feature type="region of interest" description="Disordered" evidence="1">
    <location>
        <begin position="1"/>
        <end position="27"/>
    </location>
</feature>
<accession>A0A6G1I5A5</accession>
<feature type="compositionally biased region" description="Basic and acidic residues" evidence="1">
    <location>
        <begin position="1"/>
        <end position="16"/>
    </location>
</feature>
<sequence>MEKKERRERREVKAEPAHIMATPPTAEKEMVYDPISNRMVEKSSRMETALKRLGSSPVARFAQNMHELHPVEHPPSPRKETANRCNVQDKYHWGPPGIVERTHTQACSTRVAGEDGVWQQRVMDEAVRIDAAPGTDTMTTAETESTPQVAVNTEIQTEQPAESPTVSPQAELDSSPLQPGSQPLPQPGASEPTSPTHLPGAPTERLLPEVKIPSAEAYDPLVDEHVRAYEREAATAEDSQRLTASPTPLQPDPTPAEPSFLAMKSSVEGFDANVSQDLRAFRRRMEAGEVFSRLAKANVKGASTPSLVALPEQAWKPSPPTVAPPTLAREIPTLTPTEANNAREAVVQADPVKDVAKAASPTPAAEQAMYSILALSPGHASATITQITNPVPADETTLPLTMALRQLALPAAFISHLSQLSGEGFEPVHASGDILILRQRSAEVRKADAPRPVNPIDKTGDGEWDLRVPTGDYMSPTGFVRWDRFAEEKEARVEAPKARGRVEERTPGSGWLGRVWVVLRNTAAVFGTAVAGVYVAGVSSEVRGEAGKRN</sequence>
<feature type="region of interest" description="Disordered" evidence="1">
    <location>
        <begin position="446"/>
        <end position="468"/>
    </location>
</feature>
<organism evidence="2 3">
    <name type="scientific">Trichodelitschia bisporula</name>
    <dbReference type="NCBI Taxonomy" id="703511"/>
    <lineage>
        <taxon>Eukaryota</taxon>
        <taxon>Fungi</taxon>
        <taxon>Dikarya</taxon>
        <taxon>Ascomycota</taxon>
        <taxon>Pezizomycotina</taxon>
        <taxon>Dothideomycetes</taxon>
        <taxon>Dothideomycetes incertae sedis</taxon>
        <taxon>Phaeotrichales</taxon>
        <taxon>Phaeotrichaceae</taxon>
        <taxon>Trichodelitschia</taxon>
    </lineage>
</organism>
<evidence type="ECO:0000256" key="1">
    <source>
        <dbReference type="SAM" id="MobiDB-lite"/>
    </source>
</evidence>
<feature type="region of interest" description="Disordered" evidence="1">
    <location>
        <begin position="130"/>
        <end position="204"/>
    </location>
</feature>
<evidence type="ECO:0000313" key="3">
    <source>
        <dbReference type="Proteomes" id="UP000799640"/>
    </source>
</evidence>
<feature type="region of interest" description="Disordered" evidence="1">
    <location>
        <begin position="233"/>
        <end position="257"/>
    </location>
</feature>
<feature type="compositionally biased region" description="Low complexity" evidence="1">
    <location>
        <begin position="174"/>
        <end position="183"/>
    </location>
</feature>
<gene>
    <name evidence="2" type="ORF">EJ06DRAFT_526901</name>
</gene>